<protein>
    <submittedName>
        <fullName evidence="1">Uncharacterized protein</fullName>
    </submittedName>
</protein>
<organism evidence="1 2">
    <name type="scientific">Brucella intermedia</name>
    <dbReference type="NCBI Taxonomy" id="94625"/>
    <lineage>
        <taxon>Bacteria</taxon>
        <taxon>Pseudomonadati</taxon>
        <taxon>Pseudomonadota</taxon>
        <taxon>Alphaproteobacteria</taxon>
        <taxon>Hyphomicrobiales</taxon>
        <taxon>Brucellaceae</taxon>
        <taxon>Brucella/Ochrobactrum group</taxon>
        <taxon>Brucella</taxon>
    </lineage>
</organism>
<comment type="caution">
    <text evidence="1">The sequence shown here is derived from an EMBL/GenBank/DDBJ whole genome shotgun (WGS) entry which is preliminary data.</text>
</comment>
<feature type="non-terminal residue" evidence="1">
    <location>
        <position position="1"/>
    </location>
</feature>
<dbReference type="AlphaFoldDB" id="A0A7V6P7V5"/>
<dbReference type="Proteomes" id="UP000551563">
    <property type="component" value="Unassembled WGS sequence"/>
</dbReference>
<proteinExistence type="predicted"/>
<reference evidence="1 2" key="1">
    <citation type="journal article" date="2020" name="Biotechnol. Biofuels">
        <title>New insights from the biogas microbiome by comprehensive genome-resolved metagenomics of nearly 1600 species originating from multiple anaerobic digesters.</title>
        <authorList>
            <person name="Campanaro S."/>
            <person name="Treu L."/>
            <person name="Rodriguez-R L.M."/>
            <person name="Kovalovszki A."/>
            <person name="Ziels R.M."/>
            <person name="Maus I."/>
            <person name="Zhu X."/>
            <person name="Kougias P.G."/>
            <person name="Basile A."/>
            <person name="Luo G."/>
            <person name="Schluter A."/>
            <person name="Konstantinidis K.T."/>
            <person name="Angelidaki I."/>
        </authorList>
    </citation>
    <scope>NUCLEOTIDE SEQUENCE [LARGE SCALE GENOMIC DNA]</scope>
    <source>
        <strain evidence="1">AS04akNAM_66</strain>
    </source>
</reference>
<name>A0A7V6P7V5_9HYPH</name>
<evidence type="ECO:0000313" key="2">
    <source>
        <dbReference type="Proteomes" id="UP000551563"/>
    </source>
</evidence>
<gene>
    <name evidence="1" type="ORF">GXX48_00125</name>
</gene>
<dbReference type="EMBL" id="DUMN01000002">
    <property type="protein sequence ID" value="HHV66047.1"/>
    <property type="molecule type" value="Genomic_DNA"/>
</dbReference>
<evidence type="ECO:0000313" key="1">
    <source>
        <dbReference type="EMBL" id="HHV66047.1"/>
    </source>
</evidence>
<accession>A0A7V6P7V5</accession>
<sequence>PDRFCQANRLLLKLFCKLSLLRHSRFLLPQENLSTFPKQVQSDLCNWLCDDGPVRLSQAREQSTMRMATIFNEFLDRKAFRNFRHLPKYRDLSGKFVAPHIAVIRPALAETLTDVSAGEPS</sequence>